<keyword evidence="1" id="KW-0812">Transmembrane</keyword>
<proteinExistence type="predicted"/>
<sequence length="44" mass="5036">MIIDFLKLSSLIEFGTFLSLELMALSCSSYLGVCLVYLFWPSKR</sequence>
<evidence type="ECO:0000313" key="2">
    <source>
        <dbReference type="EMBL" id="DAF47643.1"/>
    </source>
</evidence>
<protein>
    <submittedName>
        <fullName evidence="2">Uncharacterized protein</fullName>
    </submittedName>
</protein>
<keyword evidence="1" id="KW-0472">Membrane</keyword>
<reference evidence="2" key="1">
    <citation type="journal article" date="2021" name="Proc. Natl. Acad. Sci. U.S.A.">
        <title>A Catalog of Tens of Thousands of Viruses from Human Metagenomes Reveals Hidden Associations with Chronic Diseases.</title>
        <authorList>
            <person name="Tisza M.J."/>
            <person name="Buck C.B."/>
        </authorList>
    </citation>
    <scope>NUCLEOTIDE SEQUENCE</scope>
    <source>
        <strain evidence="2">CtByu2</strain>
    </source>
</reference>
<name>A0A8S5SA00_9CAUD</name>
<dbReference type="EMBL" id="BK032557">
    <property type="protein sequence ID" value="DAF47643.1"/>
    <property type="molecule type" value="Genomic_DNA"/>
</dbReference>
<feature type="transmembrane region" description="Helical" evidence="1">
    <location>
        <begin position="20"/>
        <end position="40"/>
    </location>
</feature>
<accession>A0A8S5SA00</accession>
<organism evidence="2">
    <name type="scientific">Myoviridae sp. ctByu2</name>
    <dbReference type="NCBI Taxonomy" id="2827668"/>
    <lineage>
        <taxon>Viruses</taxon>
        <taxon>Duplodnaviria</taxon>
        <taxon>Heunggongvirae</taxon>
        <taxon>Uroviricota</taxon>
        <taxon>Caudoviricetes</taxon>
    </lineage>
</organism>
<keyword evidence="1" id="KW-1133">Transmembrane helix</keyword>
<evidence type="ECO:0000256" key="1">
    <source>
        <dbReference type="SAM" id="Phobius"/>
    </source>
</evidence>